<sequence length="54" mass="5922">MIGAILIFGGFALAALSAAFGLTWLLSAMIGRHETEPHHATTPEWVEPDWPVYQ</sequence>
<evidence type="ECO:0000313" key="1">
    <source>
        <dbReference type="EMBL" id="QUT07951.1"/>
    </source>
</evidence>
<dbReference type="AlphaFoldDB" id="A0A975KAR4"/>
<dbReference type="KEGG" id="spph:KFK14_11485"/>
<keyword evidence="2" id="KW-1185">Reference proteome</keyword>
<dbReference type="RefSeq" id="WP_212610901.1">
    <property type="nucleotide sequence ID" value="NZ_CP073910.1"/>
</dbReference>
<name>A0A975KAR4_9SPHN</name>
<protein>
    <submittedName>
        <fullName evidence="1">Uncharacterized protein</fullName>
    </submittedName>
</protein>
<dbReference type="EMBL" id="CP073910">
    <property type="protein sequence ID" value="QUT07951.1"/>
    <property type="molecule type" value="Genomic_DNA"/>
</dbReference>
<dbReference type="Proteomes" id="UP000681425">
    <property type="component" value="Chromosome"/>
</dbReference>
<evidence type="ECO:0000313" key="2">
    <source>
        <dbReference type="Proteomes" id="UP000681425"/>
    </source>
</evidence>
<accession>A0A975KAR4</accession>
<reference evidence="1" key="1">
    <citation type="submission" date="2021-04" db="EMBL/GenBank/DDBJ databases">
        <title>Isolation of p-tert-butylphenol degrading bacteria Sphingobium phenoxybenzoativorans Tas13 from active sludge.</title>
        <authorList>
            <person name="Li Y."/>
        </authorList>
    </citation>
    <scope>NUCLEOTIDE SEQUENCE</scope>
    <source>
        <strain evidence="1">Tas13</strain>
    </source>
</reference>
<proteinExistence type="predicted"/>
<organism evidence="1 2">
    <name type="scientific">Sphingobium phenoxybenzoativorans</name>
    <dbReference type="NCBI Taxonomy" id="1592790"/>
    <lineage>
        <taxon>Bacteria</taxon>
        <taxon>Pseudomonadati</taxon>
        <taxon>Pseudomonadota</taxon>
        <taxon>Alphaproteobacteria</taxon>
        <taxon>Sphingomonadales</taxon>
        <taxon>Sphingomonadaceae</taxon>
        <taxon>Sphingobium</taxon>
    </lineage>
</organism>
<gene>
    <name evidence="1" type="ORF">KFK14_11485</name>
</gene>